<feature type="signal peptide" evidence="3">
    <location>
        <begin position="1"/>
        <end position="24"/>
    </location>
</feature>
<feature type="region of interest" description="Disordered" evidence="1">
    <location>
        <begin position="185"/>
        <end position="258"/>
    </location>
</feature>
<organism evidence="4 5">
    <name type="scientific">Microbispora rosea</name>
    <dbReference type="NCBI Taxonomy" id="58117"/>
    <lineage>
        <taxon>Bacteria</taxon>
        <taxon>Bacillati</taxon>
        <taxon>Actinomycetota</taxon>
        <taxon>Actinomycetes</taxon>
        <taxon>Streptosporangiales</taxon>
        <taxon>Streptosporangiaceae</taxon>
        <taxon>Microbispora</taxon>
    </lineage>
</organism>
<reference evidence="5" key="1">
    <citation type="submission" date="2017-01" db="EMBL/GenBank/DDBJ databases">
        <authorList>
            <person name="Varghese N."/>
            <person name="Submissions S."/>
        </authorList>
    </citation>
    <scope>NUCLEOTIDE SEQUENCE [LARGE SCALE GENOMIC DNA]</scope>
    <source>
        <strain evidence="5">ATCC 12950</strain>
    </source>
</reference>
<keyword evidence="2" id="KW-0812">Transmembrane</keyword>
<evidence type="ECO:0000313" key="5">
    <source>
        <dbReference type="Proteomes" id="UP000186096"/>
    </source>
</evidence>
<gene>
    <name evidence="4" type="ORF">SAMN05421833_13092</name>
</gene>
<dbReference type="RefSeq" id="WP_143734667.1">
    <property type="nucleotide sequence ID" value="NZ_FTNI01000030.1"/>
</dbReference>
<keyword evidence="2" id="KW-0472">Membrane</keyword>
<accession>A0A1N7GMR7</accession>
<evidence type="ECO:0000256" key="3">
    <source>
        <dbReference type="SAM" id="SignalP"/>
    </source>
</evidence>
<feature type="compositionally biased region" description="Acidic residues" evidence="1">
    <location>
        <begin position="218"/>
        <end position="231"/>
    </location>
</feature>
<dbReference type="AlphaFoldDB" id="A0A1N7GMR7"/>
<name>A0A1N7GMR7_9ACTN</name>
<dbReference type="OrthoDB" id="3539927at2"/>
<evidence type="ECO:0008006" key="6">
    <source>
        <dbReference type="Google" id="ProtNLM"/>
    </source>
</evidence>
<dbReference type="EMBL" id="FTNI01000030">
    <property type="protein sequence ID" value="SIS13911.1"/>
    <property type="molecule type" value="Genomic_DNA"/>
</dbReference>
<keyword evidence="5" id="KW-1185">Reference proteome</keyword>
<sequence length="288" mass="29301">MRIPAVVSVVFAGCLALASPPAHAAPLSMERSLRVVAEVVEYECTTDDNAAEKQDVKINIELTMPDDAIAGEQMSIGWRGTYATGSELRAPTDGLGTVKVYAYAAFTGIENLTSATGVSEPVSVAAGQIIPLPQTGLTLKTTSPNAGTATVRPAAVNIGPSPTAPMIQCEVRDATTLTTYTLTVAQDAQTSPTPSPDGAVAGPKPTRTVTATVTASESDAESDAGSDEDGLERDAGAAQEVDTTPVGGAATGGGGEAGPDGRMYVLTGLAITLAACAGLLLRRRLRSR</sequence>
<evidence type="ECO:0000256" key="2">
    <source>
        <dbReference type="SAM" id="Phobius"/>
    </source>
</evidence>
<protein>
    <recommendedName>
        <fullName evidence="6">LPXTG-motif cell wall anchor domain-containing protein</fullName>
    </recommendedName>
</protein>
<evidence type="ECO:0000313" key="4">
    <source>
        <dbReference type="EMBL" id="SIS13911.1"/>
    </source>
</evidence>
<keyword evidence="2" id="KW-1133">Transmembrane helix</keyword>
<feature type="chain" id="PRO_5012998211" description="LPXTG-motif cell wall anchor domain-containing protein" evidence="3">
    <location>
        <begin position="25"/>
        <end position="288"/>
    </location>
</feature>
<feature type="compositionally biased region" description="Gly residues" evidence="1">
    <location>
        <begin position="249"/>
        <end position="258"/>
    </location>
</feature>
<evidence type="ECO:0000256" key="1">
    <source>
        <dbReference type="SAM" id="MobiDB-lite"/>
    </source>
</evidence>
<dbReference type="Proteomes" id="UP000186096">
    <property type="component" value="Unassembled WGS sequence"/>
</dbReference>
<keyword evidence="3" id="KW-0732">Signal</keyword>
<proteinExistence type="predicted"/>
<feature type="transmembrane region" description="Helical" evidence="2">
    <location>
        <begin position="263"/>
        <end position="281"/>
    </location>
</feature>